<dbReference type="InterPro" id="IPR050640">
    <property type="entry name" value="Bact_2-comp_sensor_kinase"/>
</dbReference>
<dbReference type="PANTHER" id="PTHR34220">
    <property type="entry name" value="SENSOR HISTIDINE KINASE YPDA"/>
    <property type="match status" value="1"/>
</dbReference>
<gene>
    <name evidence="3" type="ORF">J2I46_32465</name>
</gene>
<evidence type="ECO:0000313" key="3">
    <source>
        <dbReference type="EMBL" id="MBO0953327.1"/>
    </source>
</evidence>
<feature type="domain" description="Signal transduction histidine kinase internal region" evidence="2">
    <location>
        <begin position="63"/>
        <end position="141"/>
    </location>
</feature>
<accession>A0ABS3JWP9</accession>
<reference evidence="3 4" key="1">
    <citation type="submission" date="2021-03" db="EMBL/GenBank/DDBJ databases">
        <title>Fibrella sp. HMF5405 genome sequencing and assembly.</title>
        <authorList>
            <person name="Kang H."/>
            <person name="Kim H."/>
            <person name="Bae S."/>
            <person name="Joh K."/>
        </authorList>
    </citation>
    <scope>NUCLEOTIDE SEQUENCE [LARGE SCALE GENOMIC DNA]</scope>
    <source>
        <strain evidence="3 4">HMF5405</strain>
    </source>
</reference>
<protein>
    <submittedName>
        <fullName evidence="3">Histidine kinase</fullName>
    </submittedName>
</protein>
<dbReference type="Pfam" id="PF06580">
    <property type="entry name" value="His_kinase"/>
    <property type="match status" value="1"/>
</dbReference>
<keyword evidence="4" id="KW-1185">Reference proteome</keyword>
<organism evidence="3 4">
    <name type="scientific">Fibrella forsythiae</name>
    <dbReference type="NCBI Taxonomy" id="2817061"/>
    <lineage>
        <taxon>Bacteria</taxon>
        <taxon>Pseudomonadati</taxon>
        <taxon>Bacteroidota</taxon>
        <taxon>Cytophagia</taxon>
        <taxon>Cytophagales</taxon>
        <taxon>Spirosomataceae</taxon>
        <taxon>Fibrella</taxon>
    </lineage>
</organism>
<keyword evidence="3" id="KW-0418">Kinase</keyword>
<evidence type="ECO:0000259" key="2">
    <source>
        <dbReference type="Pfam" id="PF06580"/>
    </source>
</evidence>
<keyword evidence="3" id="KW-0808">Transferase</keyword>
<feature type="non-terminal residue" evidence="3">
    <location>
        <position position="181"/>
    </location>
</feature>
<evidence type="ECO:0000313" key="4">
    <source>
        <dbReference type="Proteomes" id="UP000664628"/>
    </source>
</evidence>
<dbReference type="InterPro" id="IPR010559">
    <property type="entry name" value="Sig_transdc_His_kin_internal"/>
</dbReference>
<proteinExistence type="predicted"/>
<feature type="signal peptide" evidence="1">
    <location>
        <begin position="1"/>
        <end position="20"/>
    </location>
</feature>
<comment type="caution">
    <text evidence="3">The sequence shown here is derived from an EMBL/GenBank/DDBJ whole genome shotgun (WGS) entry which is preliminary data.</text>
</comment>
<dbReference type="EMBL" id="JAFMYW010000038">
    <property type="protein sequence ID" value="MBO0953327.1"/>
    <property type="molecule type" value="Genomic_DNA"/>
</dbReference>
<dbReference type="Proteomes" id="UP000664628">
    <property type="component" value="Unassembled WGS sequence"/>
</dbReference>
<evidence type="ECO:0000256" key="1">
    <source>
        <dbReference type="SAM" id="SignalP"/>
    </source>
</evidence>
<sequence length="181" mass="21031">MRLLSSGRILQLLCFSLALAFRQRQLAVSQAIEQTQQTAQLVQGQLENELIVQRLEQEKIQVQLRALQAQVNPHFLFNSLNTLSFLIGSDPERAEVFLDELCKVYRYVLRANEQEMTDLQSELQFIRSYYHLLKTRYGDSLHLTIDVPPLYESYLLPTLTLQLLLENAVKHNVIAKTRPLY</sequence>
<keyword evidence="1" id="KW-0732">Signal</keyword>
<dbReference type="GO" id="GO:0016301">
    <property type="term" value="F:kinase activity"/>
    <property type="evidence" value="ECO:0007669"/>
    <property type="project" value="UniProtKB-KW"/>
</dbReference>
<dbReference type="PANTHER" id="PTHR34220:SF7">
    <property type="entry name" value="SENSOR HISTIDINE KINASE YPDA"/>
    <property type="match status" value="1"/>
</dbReference>
<feature type="chain" id="PRO_5045879773" evidence="1">
    <location>
        <begin position="21"/>
        <end position="181"/>
    </location>
</feature>
<name>A0ABS3JWP9_9BACT</name>